<proteinExistence type="predicted"/>
<keyword evidence="2" id="KW-0040">ANK repeat</keyword>
<dbReference type="InterPro" id="IPR002110">
    <property type="entry name" value="Ankyrin_rpt"/>
</dbReference>
<evidence type="ECO:0000313" key="3">
    <source>
        <dbReference type="EMBL" id="PVD23525.1"/>
    </source>
</evidence>
<organism evidence="3 4">
    <name type="scientific">Pomacea canaliculata</name>
    <name type="common">Golden apple snail</name>
    <dbReference type="NCBI Taxonomy" id="400727"/>
    <lineage>
        <taxon>Eukaryota</taxon>
        <taxon>Metazoa</taxon>
        <taxon>Spiralia</taxon>
        <taxon>Lophotrochozoa</taxon>
        <taxon>Mollusca</taxon>
        <taxon>Gastropoda</taxon>
        <taxon>Caenogastropoda</taxon>
        <taxon>Architaenioglossa</taxon>
        <taxon>Ampullarioidea</taxon>
        <taxon>Ampullariidae</taxon>
        <taxon>Pomacea</taxon>
    </lineage>
</organism>
<keyword evidence="1" id="KW-0677">Repeat</keyword>
<dbReference type="PANTHER" id="PTHR24173">
    <property type="entry name" value="ANKYRIN REPEAT CONTAINING"/>
    <property type="match status" value="1"/>
</dbReference>
<dbReference type="InterPro" id="IPR036770">
    <property type="entry name" value="Ankyrin_rpt-contain_sf"/>
</dbReference>
<evidence type="ECO:0000256" key="1">
    <source>
        <dbReference type="ARBA" id="ARBA00022737"/>
    </source>
</evidence>
<dbReference type="Gene3D" id="1.25.40.20">
    <property type="entry name" value="Ankyrin repeat-containing domain"/>
    <property type="match status" value="1"/>
</dbReference>
<dbReference type="PANTHER" id="PTHR24173:SF74">
    <property type="entry name" value="ANKYRIN REPEAT DOMAIN-CONTAINING PROTEIN 16"/>
    <property type="match status" value="1"/>
</dbReference>
<keyword evidence="4" id="KW-1185">Reference proteome</keyword>
<accession>A0A2T7NQS7</accession>
<sequence length="81" mass="8701">MALLIEGGADVNTRASNCETPLMAVVYRISNKGARARALRQLLAAGADVNARNGQGYTPVAYACALDQTDSLRLMLEQFRS</sequence>
<reference evidence="3 4" key="1">
    <citation type="submission" date="2018-04" db="EMBL/GenBank/DDBJ databases">
        <title>The genome of golden apple snail Pomacea canaliculata provides insight into stress tolerance and invasive adaptation.</title>
        <authorList>
            <person name="Liu C."/>
            <person name="Liu B."/>
            <person name="Ren Y."/>
            <person name="Zhang Y."/>
            <person name="Wang H."/>
            <person name="Li S."/>
            <person name="Jiang F."/>
            <person name="Yin L."/>
            <person name="Zhang G."/>
            <person name="Qian W."/>
            <person name="Fan W."/>
        </authorList>
    </citation>
    <scope>NUCLEOTIDE SEQUENCE [LARGE SCALE GENOMIC DNA]</scope>
    <source>
        <strain evidence="3">SZHN2017</strain>
        <tissue evidence="3">Muscle</tissue>
    </source>
</reference>
<dbReference type="AlphaFoldDB" id="A0A2T7NQS7"/>
<evidence type="ECO:0000256" key="2">
    <source>
        <dbReference type="ARBA" id="ARBA00023043"/>
    </source>
</evidence>
<evidence type="ECO:0000313" key="4">
    <source>
        <dbReference type="Proteomes" id="UP000245119"/>
    </source>
</evidence>
<gene>
    <name evidence="3" type="ORF">C0Q70_16797</name>
</gene>
<dbReference type="Proteomes" id="UP000245119">
    <property type="component" value="Linkage Group LG10"/>
</dbReference>
<dbReference type="SUPFAM" id="SSF48403">
    <property type="entry name" value="Ankyrin repeat"/>
    <property type="match status" value="1"/>
</dbReference>
<dbReference type="EMBL" id="PZQS01000010">
    <property type="protein sequence ID" value="PVD23525.1"/>
    <property type="molecule type" value="Genomic_DNA"/>
</dbReference>
<name>A0A2T7NQS7_POMCA</name>
<protein>
    <submittedName>
        <fullName evidence="3">Uncharacterized protein</fullName>
    </submittedName>
</protein>
<comment type="caution">
    <text evidence="3">The sequence shown here is derived from an EMBL/GenBank/DDBJ whole genome shotgun (WGS) entry which is preliminary data.</text>
</comment>
<dbReference type="Pfam" id="PF12796">
    <property type="entry name" value="Ank_2"/>
    <property type="match status" value="1"/>
</dbReference>